<keyword evidence="7 11" id="KW-0915">Sodium</keyword>
<feature type="region of interest" description="Disordered" evidence="12">
    <location>
        <begin position="22"/>
        <end position="46"/>
    </location>
</feature>
<comment type="function">
    <text evidence="11">Na(+)/H(+) antiporter that extrudes sodium in exchange for external protons.</text>
</comment>
<organism evidence="13 14">
    <name type="scientific">Kocuria soli</name>
    <dbReference type="NCBI Taxonomy" id="2485125"/>
    <lineage>
        <taxon>Bacteria</taxon>
        <taxon>Bacillati</taxon>
        <taxon>Actinomycetota</taxon>
        <taxon>Actinomycetes</taxon>
        <taxon>Micrococcales</taxon>
        <taxon>Micrococcaceae</taxon>
        <taxon>Kocuria</taxon>
    </lineage>
</organism>
<comment type="similarity">
    <text evidence="11">Belongs to the NhaA Na(+)/H(+) (TC 2.A.33) antiporter family.</text>
</comment>
<feature type="transmembrane region" description="Helical" evidence="11">
    <location>
        <begin position="359"/>
        <end position="381"/>
    </location>
</feature>
<keyword evidence="9 11" id="KW-0472">Membrane</keyword>
<evidence type="ECO:0000256" key="1">
    <source>
        <dbReference type="ARBA" id="ARBA00004429"/>
    </source>
</evidence>
<proteinExistence type="inferred from homology"/>
<evidence type="ECO:0000256" key="12">
    <source>
        <dbReference type="SAM" id="MobiDB-lite"/>
    </source>
</evidence>
<keyword evidence="3 11" id="KW-0050">Antiport</keyword>
<accession>A0A3N4A3X1</accession>
<dbReference type="PANTHER" id="PTHR30341:SF0">
    <property type="entry name" value="NA(+)_H(+) ANTIPORTER NHAA"/>
    <property type="match status" value="1"/>
</dbReference>
<dbReference type="AlphaFoldDB" id="A0A3N4A3X1"/>
<evidence type="ECO:0000256" key="2">
    <source>
        <dbReference type="ARBA" id="ARBA00022448"/>
    </source>
</evidence>
<dbReference type="NCBIfam" id="TIGR00773">
    <property type="entry name" value="NhaA"/>
    <property type="match status" value="1"/>
</dbReference>
<dbReference type="GO" id="GO:0006885">
    <property type="term" value="P:regulation of pH"/>
    <property type="evidence" value="ECO:0007669"/>
    <property type="project" value="UniProtKB-UniRule"/>
</dbReference>
<dbReference type="Pfam" id="PF06965">
    <property type="entry name" value="Na_H_antiport_1"/>
    <property type="match status" value="1"/>
</dbReference>
<reference evidence="13 14" key="1">
    <citation type="submission" date="2018-10" db="EMBL/GenBank/DDBJ databases">
        <title>Kocuria sp. M5W7-7, whole genome shotgun sequence.</title>
        <authorList>
            <person name="Tuo L."/>
        </authorList>
    </citation>
    <scope>NUCLEOTIDE SEQUENCE [LARGE SCALE GENOMIC DNA]</scope>
    <source>
        <strain evidence="13 14">M5W7-7</strain>
    </source>
</reference>
<feature type="transmembrane region" description="Helical" evidence="11">
    <location>
        <begin position="62"/>
        <end position="83"/>
    </location>
</feature>
<keyword evidence="10 11" id="KW-0739">Sodium transport</keyword>
<feature type="transmembrane region" description="Helical" evidence="11">
    <location>
        <begin position="285"/>
        <end position="306"/>
    </location>
</feature>
<dbReference type="Proteomes" id="UP000270616">
    <property type="component" value="Unassembled WGS sequence"/>
</dbReference>
<keyword evidence="8 11" id="KW-0406">Ion transport</keyword>
<dbReference type="OrthoDB" id="9808135at2"/>
<comment type="subcellular location">
    <subcellularLocation>
        <location evidence="1">Cell inner membrane</location>
        <topology evidence="1">Multi-pass membrane protein</topology>
    </subcellularLocation>
    <subcellularLocation>
        <location evidence="11">Cell membrane</location>
        <topology evidence="11">Multi-pass membrane protein</topology>
    </subcellularLocation>
</comment>
<sequence>MPPPGPAGKFAVTRPVPWPFVDPTPRRLTRSHHASGGRPVSDAPTQHATSESALGAFLRKDLVGGALLLGAMVAALVLANSPLADLYFQVRDYEIGTEAVPGLMHTVGEWAADGLLAIFFFLIGLELKAEFVDGELRNPRRAALPIVAAVAGVALPALIFVGVNTMNRADPATMHGWAIPTATDIAFAVSVLAVVGSKLPVAMRTFLLTLAVVDDLIAIMIIAIFYSHGINLLSLGGALMTAAVYWVITHRFTDFFMTKKWAAWAVLLPLAVVTWLLIYNGGVHATIAGVLLGFATPVFRVPPRLITDEAPVLGLAPELEHRFRPFANAIAVPVFAFFSAGVAVGGWSGFKDSLGDPVAVGIILGLFFGKAVGIFGSSWLMDRFTPASKDSDYSWIDLLGLAIVAGIGFTVSLLIADLSFGTGSAHDDHAKVGILTGSMIAALVGGCLLLIRNRHYGALRAAGHEVDTYDA</sequence>
<dbReference type="GO" id="GO:0005886">
    <property type="term" value="C:plasma membrane"/>
    <property type="evidence" value="ECO:0007669"/>
    <property type="project" value="UniProtKB-SubCell"/>
</dbReference>
<dbReference type="GO" id="GO:0015385">
    <property type="term" value="F:sodium:proton antiporter activity"/>
    <property type="evidence" value="ECO:0007669"/>
    <property type="project" value="UniProtKB-UniRule"/>
</dbReference>
<dbReference type="EMBL" id="RKMF01000007">
    <property type="protein sequence ID" value="ROZ63258.1"/>
    <property type="molecule type" value="Genomic_DNA"/>
</dbReference>
<evidence type="ECO:0000256" key="10">
    <source>
        <dbReference type="ARBA" id="ARBA00023201"/>
    </source>
</evidence>
<keyword evidence="5 11" id="KW-0812">Transmembrane</keyword>
<evidence type="ECO:0000313" key="13">
    <source>
        <dbReference type="EMBL" id="ROZ63258.1"/>
    </source>
</evidence>
<dbReference type="InterPro" id="IPR023171">
    <property type="entry name" value="Na/H_antiporter_dom_sf"/>
</dbReference>
<evidence type="ECO:0000313" key="14">
    <source>
        <dbReference type="Proteomes" id="UP000270616"/>
    </source>
</evidence>
<feature type="transmembrane region" description="Helical" evidence="11">
    <location>
        <begin position="326"/>
        <end position="347"/>
    </location>
</feature>
<feature type="transmembrane region" description="Helical" evidence="11">
    <location>
        <begin position="261"/>
        <end position="279"/>
    </location>
</feature>
<evidence type="ECO:0000256" key="3">
    <source>
        <dbReference type="ARBA" id="ARBA00022449"/>
    </source>
</evidence>
<dbReference type="HAMAP" id="MF_01844">
    <property type="entry name" value="NhaA"/>
    <property type="match status" value="1"/>
</dbReference>
<feature type="transmembrane region" description="Helical" evidence="11">
    <location>
        <begin position="232"/>
        <end position="249"/>
    </location>
</feature>
<keyword evidence="4 11" id="KW-1003">Cell membrane</keyword>
<feature type="transmembrane region" description="Helical" evidence="11">
    <location>
        <begin position="143"/>
        <end position="163"/>
    </location>
</feature>
<comment type="caution">
    <text evidence="13">The sequence shown here is derived from an EMBL/GenBank/DDBJ whole genome shotgun (WGS) entry which is preliminary data.</text>
</comment>
<protein>
    <recommendedName>
        <fullName evidence="11">Na(+)/H(+) antiporter NhaA</fullName>
    </recommendedName>
    <alternativeName>
        <fullName evidence="11">Sodium/proton antiporter NhaA</fullName>
    </alternativeName>
</protein>
<evidence type="ECO:0000256" key="6">
    <source>
        <dbReference type="ARBA" id="ARBA00022989"/>
    </source>
</evidence>
<evidence type="ECO:0000256" key="11">
    <source>
        <dbReference type="HAMAP-Rule" id="MF_01844"/>
    </source>
</evidence>
<name>A0A3N4A3X1_9MICC</name>
<feature type="transmembrane region" description="Helical" evidence="11">
    <location>
        <begin position="393"/>
        <end position="420"/>
    </location>
</feature>
<evidence type="ECO:0000256" key="7">
    <source>
        <dbReference type="ARBA" id="ARBA00023053"/>
    </source>
</evidence>
<comment type="catalytic activity">
    <reaction evidence="11">
        <text>Na(+)(in) + 2 H(+)(out) = Na(+)(out) + 2 H(+)(in)</text>
        <dbReference type="Rhea" id="RHEA:29251"/>
        <dbReference type="ChEBI" id="CHEBI:15378"/>
        <dbReference type="ChEBI" id="CHEBI:29101"/>
    </reaction>
</comment>
<keyword evidence="14" id="KW-1185">Reference proteome</keyword>
<dbReference type="InterPro" id="IPR004670">
    <property type="entry name" value="NhaA"/>
</dbReference>
<keyword evidence="2 11" id="KW-0813">Transport</keyword>
<evidence type="ECO:0000256" key="9">
    <source>
        <dbReference type="ARBA" id="ARBA00023136"/>
    </source>
</evidence>
<dbReference type="Gene3D" id="1.20.1530.10">
    <property type="entry name" value="Na+/H+ antiporter like domain"/>
    <property type="match status" value="1"/>
</dbReference>
<feature type="transmembrane region" description="Helical" evidence="11">
    <location>
        <begin position="103"/>
        <end position="123"/>
    </location>
</feature>
<evidence type="ECO:0000256" key="8">
    <source>
        <dbReference type="ARBA" id="ARBA00023065"/>
    </source>
</evidence>
<keyword evidence="6 11" id="KW-1133">Transmembrane helix</keyword>
<feature type="transmembrane region" description="Helical" evidence="11">
    <location>
        <begin position="432"/>
        <end position="451"/>
    </location>
</feature>
<dbReference type="PANTHER" id="PTHR30341">
    <property type="entry name" value="SODIUM ION/PROTON ANTIPORTER NHAA-RELATED"/>
    <property type="match status" value="1"/>
</dbReference>
<evidence type="ECO:0000256" key="4">
    <source>
        <dbReference type="ARBA" id="ARBA00022475"/>
    </source>
</evidence>
<gene>
    <name evidence="11 13" type="primary">nhaA</name>
    <name evidence="13" type="ORF">EDL96_06880</name>
</gene>
<evidence type="ECO:0000256" key="5">
    <source>
        <dbReference type="ARBA" id="ARBA00022692"/>
    </source>
</evidence>